<feature type="transmembrane region" description="Helical" evidence="2">
    <location>
        <begin position="433"/>
        <end position="449"/>
    </location>
</feature>
<feature type="transmembrane region" description="Helical" evidence="2">
    <location>
        <begin position="193"/>
        <end position="226"/>
    </location>
</feature>
<accession>A0A3M2HT74</accession>
<keyword evidence="2" id="KW-0472">Membrane</keyword>
<feature type="transmembrane region" description="Helical" evidence="2">
    <location>
        <begin position="12"/>
        <end position="36"/>
    </location>
</feature>
<sequence length="537" mass="59162">MKAGFRQSMAWLHTWTGLLAGWLLLLIFMAGTASYYREEINHWMRPELAGMAGMPRVAPETATTRGIAYLQRYAARAENWSITLPDERNVTMHLRWRKPADEADPSKGRRGRFGEAVIDPASGAPVGVRDTRGGEFFYRLHFDLHYLPVSWARYLVGFCAMFMLVAIISGIITHKKIFKDFFTFRPGKGQRSWLDFHNVSAVMALPYHLMITYTGIVTLMVMYFPWSVKTAYPQDEGVFIAETFAQLPAPGDIDGPPSTSTPIAPIASIIADARRVWRGGIPSRVVIHAPGRADSLIDLQRAGERGIRAERSTLRYRANDGTRVAESPPTGGATQTRDVLVGLHAARFAEAGLRALFFLSGLAGCLMVASGSVLWAIKERQKHQKRERPGFGLRLVDALNIGTVAGLPIAFAVYFWANRLLPTDMADRPEAEIRAFFIAWGVAMLIAFARPRRATWVAQLYAGAALFALLPVLNALATPHAHLIASLRRGDLAMAGFDLVVLLLGLGLALSAHRTRQWKPAQRPPRPGALAANGATG</sequence>
<dbReference type="EMBL" id="RFLY01000011">
    <property type="protein sequence ID" value="RMH91023.1"/>
    <property type="molecule type" value="Genomic_DNA"/>
</dbReference>
<dbReference type="PANTHER" id="PTHR34219">
    <property type="entry name" value="IRON-REGULATED INNER MEMBRANE PROTEIN-RELATED"/>
    <property type="match status" value="1"/>
</dbReference>
<evidence type="ECO:0000256" key="2">
    <source>
        <dbReference type="SAM" id="Phobius"/>
    </source>
</evidence>
<evidence type="ECO:0000313" key="4">
    <source>
        <dbReference type="Proteomes" id="UP000275012"/>
    </source>
</evidence>
<evidence type="ECO:0000256" key="1">
    <source>
        <dbReference type="SAM" id="MobiDB-lite"/>
    </source>
</evidence>
<dbReference type="Proteomes" id="UP000275012">
    <property type="component" value="Unassembled WGS sequence"/>
</dbReference>
<feature type="region of interest" description="Disordered" evidence="1">
    <location>
        <begin position="517"/>
        <end position="537"/>
    </location>
</feature>
<dbReference type="RefSeq" id="WP_122101775.1">
    <property type="nucleotide sequence ID" value="NZ_RFLY01000011.1"/>
</dbReference>
<dbReference type="OrthoDB" id="9776609at2"/>
<dbReference type="PANTHER" id="PTHR34219:SF4">
    <property type="entry name" value="PEPSY DOMAIN-CONTAINING PROTEIN"/>
    <property type="match status" value="1"/>
</dbReference>
<reference evidence="3 4" key="1">
    <citation type="submission" date="2018-10" db="EMBL/GenBank/DDBJ databases">
        <title>Proposal of Lysobacter pythonis sp. nov. isolated from royal pythons (Python regius).</title>
        <authorList>
            <person name="Hans-Juergen B."/>
            <person name="Huptas C."/>
            <person name="Sandra B."/>
            <person name="Igor L."/>
            <person name="Joachim S."/>
            <person name="Siegfried S."/>
            <person name="Mareike W."/>
            <person name="Peter K."/>
        </authorList>
    </citation>
    <scope>NUCLEOTIDE SEQUENCE [LARGE SCALE GENOMIC DNA]</scope>
    <source>
        <strain evidence="3 4">4284/11</strain>
    </source>
</reference>
<dbReference type="InterPro" id="IPR005625">
    <property type="entry name" value="PepSY-ass_TM"/>
</dbReference>
<gene>
    <name evidence="3" type="ORF">EBB59_08745</name>
</gene>
<proteinExistence type="predicted"/>
<keyword evidence="2" id="KW-0812">Transmembrane</keyword>
<feature type="transmembrane region" description="Helical" evidence="2">
    <location>
        <begin position="398"/>
        <end position="417"/>
    </location>
</feature>
<protein>
    <submittedName>
        <fullName evidence="3">PepSY domain-containing protein</fullName>
    </submittedName>
</protein>
<organism evidence="3 4">
    <name type="scientific">Solilutibacter pythonis</name>
    <dbReference type="NCBI Taxonomy" id="2483112"/>
    <lineage>
        <taxon>Bacteria</taxon>
        <taxon>Pseudomonadati</taxon>
        <taxon>Pseudomonadota</taxon>
        <taxon>Gammaproteobacteria</taxon>
        <taxon>Lysobacterales</taxon>
        <taxon>Lysobacteraceae</taxon>
        <taxon>Solilutibacter</taxon>
    </lineage>
</organism>
<feature type="transmembrane region" description="Helical" evidence="2">
    <location>
        <begin position="492"/>
        <end position="513"/>
    </location>
</feature>
<comment type="caution">
    <text evidence="3">The sequence shown here is derived from an EMBL/GenBank/DDBJ whole genome shotgun (WGS) entry which is preliminary data.</text>
</comment>
<dbReference type="Pfam" id="PF03929">
    <property type="entry name" value="PepSY_TM"/>
    <property type="match status" value="1"/>
</dbReference>
<feature type="transmembrane region" description="Helical" evidence="2">
    <location>
        <begin position="151"/>
        <end position="172"/>
    </location>
</feature>
<feature type="transmembrane region" description="Helical" evidence="2">
    <location>
        <begin position="456"/>
        <end position="477"/>
    </location>
</feature>
<keyword evidence="4" id="KW-1185">Reference proteome</keyword>
<keyword evidence="2" id="KW-1133">Transmembrane helix</keyword>
<evidence type="ECO:0000313" key="3">
    <source>
        <dbReference type="EMBL" id="RMH91023.1"/>
    </source>
</evidence>
<name>A0A3M2HT74_9GAMM</name>
<dbReference type="AlphaFoldDB" id="A0A3M2HT74"/>
<feature type="transmembrane region" description="Helical" evidence="2">
    <location>
        <begin position="355"/>
        <end position="377"/>
    </location>
</feature>